<reference evidence="1" key="1">
    <citation type="submission" date="2016-01" db="EMBL/GenBank/DDBJ databases">
        <authorList>
            <person name="Peeters C."/>
        </authorList>
    </citation>
    <scope>NUCLEOTIDE SEQUENCE [LARGE SCALE GENOMIC DNA]</scope>
    <source>
        <strain evidence="1">LMG 29326</strain>
    </source>
</reference>
<name>A0A158DEH0_9BURK</name>
<protein>
    <submittedName>
        <fullName evidence="1">Uncharacterized protein</fullName>
    </submittedName>
</protein>
<dbReference type="AlphaFoldDB" id="A0A158DEH0"/>
<dbReference type="STRING" id="1777144.AWB83_05375"/>
<comment type="caution">
    <text evidence="1">The sequence shown here is derived from an EMBL/GenBank/DDBJ whole genome shotgun (WGS) entry which is preliminary data.</text>
</comment>
<keyword evidence="2" id="KW-1185">Reference proteome</keyword>
<organism evidence="1 2">
    <name type="scientific">Caballeronia ptereochthonis</name>
    <dbReference type="NCBI Taxonomy" id="1777144"/>
    <lineage>
        <taxon>Bacteria</taxon>
        <taxon>Pseudomonadati</taxon>
        <taxon>Pseudomonadota</taxon>
        <taxon>Betaproteobacteria</taxon>
        <taxon>Burkholderiales</taxon>
        <taxon>Burkholderiaceae</taxon>
        <taxon>Caballeronia</taxon>
    </lineage>
</organism>
<evidence type="ECO:0000313" key="2">
    <source>
        <dbReference type="Proteomes" id="UP000054978"/>
    </source>
</evidence>
<evidence type="ECO:0000313" key="1">
    <source>
        <dbReference type="EMBL" id="SAK92951.1"/>
    </source>
</evidence>
<dbReference type="RefSeq" id="WP_087048713.1">
    <property type="nucleotide sequence ID" value="NZ_FCOB02000030.1"/>
</dbReference>
<dbReference type="Proteomes" id="UP000054978">
    <property type="component" value="Unassembled WGS sequence"/>
</dbReference>
<accession>A0A158DEH0</accession>
<sequence length="75" mass="7340">MRRKSSGVAVAAVLVGVAVAAVLYIASFGKSRHADAPVPSTSALAATQDATASAAAFGVAPGEAKMTPGEQTVAR</sequence>
<gene>
    <name evidence="1" type="ORF">AWB83_05375</name>
</gene>
<dbReference type="EMBL" id="FCOB02000030">
    <property type="protein sequence ID" value="SAK92951.1"/>
    <property type="molecule type" value="Genomic_DNA"/>
</dbReference>
<proteinExistence type="predicted"/>